<dbReference type="NCBIfam" id="TIGR00159">
    <property type="entry name" value="diadenylate cyclase CdaA"/>
    <property type="match status" value="1"/>
</dbReference>
<comment type="caution">
    <text evidence="10">Lacks conserved residue(s) required for the propagation of feature annotation.</text>
</comment>
<keyword evidence="8 10" id="KW-1133">Transmembrane helix</keyword>
<keyword evidence="6 10" id="KW-0547">Nucleotide-binding</keyword>
<evidence type="ECO:0000256" key="7">
    <source>
        <dbReference type="ARBA" id="ARBA00022840"/>
    </source>
</evidence>
<evidence type="ECO:0000256" key="9">
    <source>
        <dbReference type="ARBA" id="ARBA00023136"/>
    </source>
</evidence>
<sequence length="283" mass="31347">MQLLSNLASFWRHAIEIIILWICIYQIYRAFKSTRGARILVGLVLVLVVLTLLSSVLELKVIEWIITRAAALLAVALLIIFQPELRNALARLGSSKFFSFSNTQRIEFLDTFSLAVTQLANAREGALFAFERGISLKEHQETGVEIDAVFTPELAKTVFFPKTPLHDGGMIIAENRVAAAGCVFPVSNKELADRSTGLRHRAAIGITEESDAVAVVVSEETGMLSICIDGRLERNLSHEDFRNRMEQIFLPEENTDDDEEDSDTQLARETGSTSSSSDSLVSD</sequence>
<evidence type="ECO:0000256" key="6">
    <source>
        <dbReference type="ARBA" id="ARBA00022741"/>
    </source>
</evidence>
<dbReference type="HAMAP" id="MF_01499">
    <property type="entry name" value="DacA"/>
    <property type="match status" value="1"/>
</dbReference>
<dbReference type="SUPFAM" id="SSF143597">
    <property type="entry name" value="YojJ-like"/>
    <property type="match status" value="1"/>
</dbReference>
<accession>A0A8J7MBR3</accession>
<evidence type="ECO:0000256" key="10">
    <source>
        <dbReference type="HAMAP-Rule" id="MF_01499"/>
    </source>
</evidence>
<comment type="catalytic activity">
    <reaction evidence="1 10">
        <text>2 ATP = 3',3'-c-di-AMP + 2 diphosphate</text>
        <dbReference type="Rhea" id="RHEA:35655"/>
        <dbReference type="ChEBI" id="CHEBI:30616"/>
        <dbReference type="ChEBI" id="CHEBI:33019"/>
        <dbReference type="ChEBI" id="CHEBI:71500"/>
        <dbReference type="EC" id="2.7.7.85"/>
    </reaction>
</comment>
<dbReference type="InterPro" id="IPR045585">
    <property type="entry name" value="CdaA_N"/>
</dbReference>
<dbReference type="Pfam" id="PF02457">
    <property type="entry name" value="DAC"/>
    <property type="match status" value="1"/>
</dbReference>
<dbReference type="EC" id="2.7.7.85" evidence="10"/>
<feature type="transmembrane region" description="Helical" evidence="10">
    <location>
        <begin position="62"/>
        <end position="81"/>
    </location>
</feature>
<reference evidence="13" key="1">
    <citation type="submission" date="2021-01" db="EMBL/GenBank/DDBJ databases">
        <title>Modified the classification status of verrucomicrobia.</title>
        <authorList>
            <person name="Feng X."/>
        </authorList>
    </citation>
    <scope>NUCLEOTIDE SEQUENCE</scope>
    <source>
        <strain evidence="13">_KCTC 22039</strain>
    </source>
</reference>
<comment type="function">
    <text evidence="10">Catalyzes the condensation of 2 ATP molecules into cyclic di-AMP (c-di-AMP), a second messenger used to regulate differing processes in different bacteria.</text>
</comment>
<protein>
    <recommendedName>
        <fullName evidence="10">Diadenylate cyclase</fullName>
        <shortName evidence="10">DAC</shortName>
        <ecNumber evidence="10">2.7.7.85</ecNumber>
    </recommendedName>
    <alternativeName>
        <fullName evidence="10">Cyclic-di-AMP synthase</fullName>
        <shortName evidence="10">c-di-AMP synthase</shortName>
    </alternativeName>
</protein>
<dbReference type="PROSITE" id="PS51794">
    <property type="entry name" value="DAC"/>
    <property type="match status" value="1"/>
</dbReference>
<evidence type="ECO:0000256" key="8">
    <source>
        <dbReference type="ARBA" id="ARBA00022989"/>
    </source>
</evidence>
<dbReference type="AlphaFoldDB" id="A0A8J7MBR3"/>
<evidence type="ECO:0000313" key="13">
    <source>
        <dbReference type="EMBL" id="MBK1790532.1"/>
    </source>
</evidence>
<keyword evidence="5 10" id="KW-0548">Nucleotidyltransferase</keyword>
<evidence type="ECO:0000313" key="14">
    <source>
        <dbReference type="Proteomes" id="UP000624703"/>
    </source>
</evidence>
<dbReference type="PANTHER" id="PTHR34185">
    <property type="entry name" value="DIADENYLATE CYCLASE"/>
    <property type="match status" value="1"/>
</dbReference>
<dbReference type="PANTHER" id="PTHR34185:SF1">
    <property type="entry name" value="DIADENYLATE CYCLASE"/>
    <property type="match status" value="1"/>
</dbReference>
<keyword evidence="7 10" id="KW-0067">ATP-binding</keyword>
<proteinExistence type="inferred from homology"/>
<dbReference type="Gene3D" id="3.40.1700.10">
    <property type="entry name" value="DNA integrity scanning protein, DisA, N-terminal domain"/>
    <property type="match status" value="1"/>
</dbReference>
<keyword evidence="4 10" id="KW-0812">Transmembrane</keyword>
<evidence type="ECO:0000259" key="12">
    <source>
        <dbReference type="PROSITE" id="PS51794"/>
    </source>
</evidence>
<feature type="compositionally biased region" description="Low complexity" evidence="11">
    <location>
        <begin position="272"/>
        <end position="283"/>
    </location>
</feature>
<dbReference type="Proteomes" id="UP000624703">
    <property type="component" value="Unassembled WGS sequence"/>
</dbReference>
<organism evidence="13 14">
    <name type="scientific">Persicirhabdus sediminis</name>
    <dbReference type="NCBI Taxonomy" id="454144"/>
    <lineage>
        <taxon>Bacteria</taxon>
        <taxon>Pseudomonadati</taxon>
        <taxon>Verrucomicrobiota</taxon>
        <taxon>Verrucomicrobiia</taxon>
        <taxon>Verrucomicrobiales</taxon>
        <taxon>Verrucomicrobiaceae</taxon>
        <taxon>Persicirhabdus</taxon>
    </lineage>
</organism>
<dbReference type="InterPro" id="IPR014046">
    <property type="entry name" value="C-di-AMP_synthase"/>
</dbReference>
<evidence type="ECO:0000256" key="1">
    <source>
        <dbReference type="ARBA" id="ARBA00000877"/>
    </source>
</evidence>
<evidence type="ECO:0000256" key="3">
    <source>
        <dbReference type="ARBA" id="ARBA00022679"/>
    </source>
</evidence>
<name>A0A8J7MBR3_9BACT</name>
<dbReference type="Pfam" id="PF19293">
    <property type="entry name" value="CdaA_N"/>
    <property type="match status" value="1"/>
</dbReference>
<dbReference type="GO" id="GO:0106408">
    <property type="term" value="F:diadenylate cyclase activity"/>
    <property type="evidence" value="ECO:0007669"/>
    <property type="project" value="UniProtKB-EC"/>
</dbReference>
<keyword evidence="9 10" id="KW-0472">Membrane</keyword>
<evidence type="ECO:0000256" key="5">
    <source>
        <dbReference type="ARBA" id="ARBA00022695"/>
    </source>
</evidence>
<dbReference type="GO" id="GO:0005524">
    <property type="term" value="F:ATP binding"/>
    <property type="evidence" value="ECO:0007669"/>
    <property type="project" value="UniProtKB-UniRule"/>
</dbReference>
<dbReference type="InterPro" id="IPR003390">
    <property type="entry name" value="DNA_integrity_scan_DisA_N"/>
</dbReference>
<keyword evidence="3 10" id="KW-0808">Transferase</keyword>
<feature type="transmembrane region" description="Helical" evidence="10">
    <location>
        <begin position="39"/>
        <end position="56"/>
    </location>
</feature>
<dbReference type="InterPro" id="IPR036888">
    <property type="entry name" value="DNA_integrity_DisA_N_sf"/>
</dbReference>
<dbReference type="RefSeq" id="WP_200310568.1">
    <property type="nucleotide sequence ID" value="NZ_JAENIM010000023.1"/>
</dbReference>
<keyword evidence="2 10" id="KW-1003">Cell membrane</keyword>
<feature type="domain" description="DAC" evidence="12">
    <location>
        <begin position="82"/>
        <end position="238"/>
    </location>
</feature>
<feature type="compositionally biased region" description="Acidic residues" evidence="11">
    <location>
        <begin position="253"/>
        <end position="263"/>
    </location>
</feature>
<feature type="transmembrane region" description="Helical" evidence="10">
    <location>
        <begin position="6"/>
        <end position="27"/>
    </location>
</feature>
<keyword evidence="14" id="KW-1185">Reference proteome</keyword>
<dbReference type="EMBL" id="JAENIM010000023">
    <property type="protein sequence ID" value="MBK1790532.1"/>
    <property type="molecule type" value="Genomic_DNA"/>
</dbReference>
<dbReference type="GO" id="GO:0006171">
    <property type="term" value="P:cAMP biosynthetic process"/>
    <property type="evidence" value="ECO:0007669"/>
    <property type="project" value="InterPro"/>
</dbReference>
<feature type="region of interest" description="Disordered" evidence="11">
    <location>
        <begin position="250"/>
        <end position="283"/>
    </location>
</feature>
<evidence type="ECO:0000256" key="2">
    <source>
        <dbReference type="ARBA" id="ARBA00022475"/>
    </source>
</evidence>
<gene>
    <name evidence="10" type="primary">dacA</name>
    <name evidence="13" type="ORF">JIN82_05100</name>
</gene>
<comment type="caution">
    <text evidence="13">The sequence shown here is derived from an EMBL/GenBank/DDBJ whole genome shotgun (WGS) entry which is preliminary data.</text>
</comment>
<dbReference type="GO" id="GO:0004016">
    <property type="term" value="F:adenylate cyclase activity"/>
    <property type="evidence" value="ECO:0007669"/>
    <property type="project" value="UniProtKB-UniRule"/>
</dbReference>
<dbReference type="InterPro" id="IPR034701">
    <property type="entry name" value="CdaA"/>
</dbReference>
<evidence type="ECO:0000256" key="11">
    <source>
        <dbReference type="SAM" id="MobiDB-lite"/>
    </source>
</evidence>
<dbReference type="InterPro" id="IPR050338">
    <property type="entry name" value="DisA"/>
</dbReference>
<comment type="subunit">
    <text evidence="10">Probably a homodimer.</text>
</comment>
<evidence type="ECO:0000256" key="4">
    <source>
        <dbReference type="ARBA" id="ARBA00022692"/>
    </source>
</evidence>
<comment type="similarity">
    <text evidence="10">Belongs to the adenylate cyclase family. DacA/CdaA subfamily.</text>
</comment>
<dbReference type="PIRSF" id="PIRSF004793">
    <property type="entry name" value="UCP004793"/>
    <property type="match status" value="1"/>
</dbReference>